<sequence length="90" mass="10313">MIKSFKHKGLQLFFESGSLKGIQADHAKKLKMRLAALDTAMLIEDLKLPGFDLHELEGTKKGIWSIWVNGNWRLTFTFENGDVCILNYED</sequence>
<dbReference type="EMBL" id="CP017111">
    <property type="protein sequence ID" value="AOO64828.1"/>
    <property type="molecule type" value="Genomic_DNA"/>
</dbReference>
<dbReference type="PANTHER" id="PTHR40266">
    <property type="entry name" value="TOXIN HIGB-1"/>
    <property type="match status" value="1"/>
</dbReference>
<dbReference type="SUPFAM" id="SSF143011">
    <property type="entry name" value="RelE-like"/>
    <property type="match status" value="1"/>
</dbReference>
<evidence type="ECO:0000313" key="2">
    <source>
        <dbReference type="Proteomes" id="UP000094609"/>
    </source>
</evidence>
<dbReference type="InterPro" id="IPR007711">
    <property type="entry name" value="HigB-1"/>
</dbReference>
<gene>
    <name evidence="1" type="ORF">SHALO_1048</name>
</gene>
<keyword evidence="2" id="KW-1185">Reference proteome</keyword>
<dbReference type="PATRIC" id="fig|1193502.14.peg.1061"/>
<dbReference type="KEGG" id="shal:SHALO_1048"/>
<dbReference type="AlphaFoldDB" id="A0A1D7TIH7"/>
<evidence type="ECO:0000313" key="1">
    <source>
        <dbReference type="EMBL" id="AOO64828.1"/>
    </source>
</evidence>
<dbReference type="Pfam" id="PF05015">
    <property type="entry name" value="HigB-like_toxin"/>
    <property type="match status" value="1"/>
</dbReference>
<reference evidence="2" key="1">
    <citation type="submission" date="2016-08" db="EMBL/GenBank/DDBJ databases">
        <title>Complete genome sequence of the organohalide-respiring Epsilonproteobacterium Sulfurospirillum halorespirans.</title>
        <authorList>
            <person name="Goris T."/>
            <person name="Zimmermann J."/>
            <person name="Schenz B."/>
            <person name="Lemos M."/>
            <person name="Hackermueller J."/>
            <person name="Diekert G."/>
        </authorList>
    </citation>
    <scope>NUCLEOTIDE SEQUENCE [LARGE SCALE GENOMIC DNA]</scope>
    <source>
        <strain>DSM 13726</strain>
        <strain evidence="2">PCE-M2</strain>
    </source>
</reference>
<proteinExistence type="predicted"/>
<protein>
    <submittedName>
        <fullName evidence="1">ParE-like toxin</fullName>
    </submittedName>
</protein>
<accession>A0A1D7TIH7</accession>
<dbReference type="STRING" id="1193502.SHALO_1048"/>
<organism evidence="1 2">
    <name type="scientific">Sulfurospirillum halorespirans DSM 13726</name>
    <dbReference type="NCBI Taxonomy" id="1193502"/>
    <lineage>
        <taxon>Bacteria</taxon>
        <taxon>Pseudomonadati</taxon>
        <taxon>Campylobacterota</taxon>
        <taxon>Epsilonproteobacteria</taxon>
        <taxon>Campylobacterales</taxon>
        <taxon>Sulfurospirillaceae</taxon>
        <taxon>Sulfurospirillum</taxon>
    </lineage>
</organism>
<dbReference type="Gene3D" id="3.30.2310.20">
    <property type="entry name" value="RelE-like"/>
    <property type="match status" value="1"/>
</dbReference>
<dbReference type="InterPro" id="IPR035093">
    <property type="entry name" value="RelE/ParE_toxin_dom_sf"/>
</dbReference>
<dbReference type="RefSeq" id="WP_069477675.1">
    <property type="nucleotide sequence ID" value="NZ_CP017111.1"/>
</dbReference>
<dbReference type="PANTHER" id="PTHR40266:SF2">
    <property type="entry name" value="TOXIN HIGB-1"/>
    <property type="match status" value="1"/>
</dbReference>
<dbReference type="Proteomes" id="UP000094609">
    <property type="component" value="Chromosome"/>
</dbReference>
<name>A0A1D7TIH7_9BACT</name>